<dbReference type="EC" id="3.2.1.4" evidence="2"/>
<comment type="caution">
    <text evidence="11">The sequence shown here is derived from an EMBL/GenBank/DDBJ whole genome shotgun (WGS) entry which is preliminary data.</text>
</comment>
<evidence type="ECO:0000256" key="5">
    <source>
        <dbReference type="ARBA" id="ARBA00023277"/>
    </source>
</evidence>
<evidence type="ECO:0000256" key="7">
    <source>
        <dbReference type="ARBA" id="ARBA00023326"/>
    </source>
</evidence>
<dbReference type="SUPFAM" id="SSF51445">
    <property type="entry name" value="(Trans)glycosidases"/>
    <property type="match status" value="1"/>
</dbReference>
<keyword evidence="4" id="KW-0136">Cellulose degradation</keyword>
<gene>
    <name evidence="11" type="ORF">GCM10007977_105100</name>
</gene>
<evidence type="ECO:0000256" key="4">
    <source>
        <dbReference type="ARBA" id="ARBA00023001"/>
    </source>
</evidence>
<evidence type="ECO:0000313" key="11">
    <source>
        <dbReference type="EMBL" id="GGM86196.1"/>
    </source>
</evidence>
<reference evidence="11" key="1">
    <citation type="journal article" date="2014" name="Int. J. Syst. Evol. Microbiol.">
        <title>Complete genome sequence of Corynebacterium casei LMG S-19264T (=DSM 44701T), isolated from a smear-ripened cheese.</title>
        <authorList>
            <consortium name="US DOE Joint Genome Institute (JGI-PGF)"/>
            <person name="Walter F."/>
            <person name="Albersmeier A."/>
            <person name="Kalinowski J."/>
            <person name="Ruckert C."/>
        </authorList>
    </citation>
    <scope>NUCLEOTIDE SEQUENCE</scope>
    <source>
        <strain evidence="11">JCM 19831</strain>
    </source>
</reference>
<dbReference type="GO" id="GO:0030245">
    <property type="term" value="P:cellulose catabolic process"/>
    <property type="evidence" value="ECO:0007669"/>
    <property type="project" value="UniProtKB-KW"/>
</dbReference>
<dbReference type="GO" id="GO:0008810">
    <property type="term" value="F:cellulase activity"/>
    <property type="evidence" value="ECO:0007669"/>
    <property type="project" value="UniProtKB-EC"/>
</dbReference>
<keyword evidence="3 8" id="KW-0378">Hydrolase</keyword>
<dbReference type="Pfam" id="PF00150">
    <property type="entry name" value="Cellulase"/>
    <property type="match status" value="1"/>
</dbReference>
<keyword evidence="9" id="KW-1133">Transmembrane helix</keyword>
<keyword evidence="7" id="KW-0624">Polysaccharide degradation</keyword>
<evidence type="ECO:0000256" key="6">
    <source>
        <dbReference type="ARBA" id="ARBA00023295"/>
    </source>
</evidence>
<protein>
    <recommendedName>
        <fullName evidence="2">cellulase</fullName>
        <ecNumber evidence="2">3.2.1.4</ecNumber>
    </recommendedName>
</protein>
<proteinExistence type="inferred from homology"/>
<dbReference type="Gene3D" id="3.20.20.80">
    <property type="entry name" value="Glycosidases"/>
    <property type="match status" value="1"/>
</dbReference>
<evidence type="ECO:0000256" key="8">
    <source>
        <dbReference type="RuleBase" id="RU361153"/>
    </source>
</evidence>
<dbReference type="EMBL" id="BMPI01000105">
    <property type="protein sequence ID" value="GGM86196.1"/>
    <property type="molecule type" value="Genomic_DNA"/>
</dbReference>
<evidence type="ECO:0000256" key="2">
    <source>
        <dbReference type="ARBA" id="ARBA00012601"/>
    </source>
</evidence>
<evidence type="ECO:0000313" key="12">
    <source>
        <dbReference type="Proteomes" id="UP000642070"/>
    </source>
</evidence>
<organism evidence="11 12">
    <name type="scientific">Dactylosporangium sucinum</name>
    <dbReference type="NCBI Taxonomy" id="1424081"/>
    <lineage>
        <taxon>Bacteria</taxon>
        <taxon>Bacillati</taxon>
        <taxon>Actinomycetota</taxon>
        <taxon>Actinomycetes</taxon>
        <taxon>Micromonosporales</taxon>
        <taxon>Micromonosporaceae</taxon>
        <taxon>Dactylosporangium</taxon>
    </lineage>
</organism>
<evidence type="ECO:0000259" key="10">
    <source>
        <dbReference type="Pfam" id="PF00150"/>
    </source>
</evidence>
<keyword evidence="6 8" id="KW-0326">Glycosidase</keyword>
<evidence type="ECO:0000256" key="1">
    <source>
        <dbReference type="ARBA" id="ARBA00000966"/>
    </source>
</evidence>
<keyword evidence="5" id="KW-0119">Carbohydrate metabolism</keyword>
<sequence length="407" mass="45324">MGRTSLSRTRILWISALVAVAAVVVALVPLLSHNDKKVTPENARSGQRLQMPLHAEGSKILDARGEEVTFTGVNWFGLETNTFAPHGLWSRKLDDMLDQMVASGFNSMRLPFSNELFDDSAKPTGVDFAQNPDLEGLTGPQIMDKVVEGATKRGMMVILDRHRPTSQGQSNLWYTDKVSEERWISDWVKLAEHYKDNALVVGADLHNEPHGEATWGDGSEKTDWKAAAERAGNAVLKANPNWLIIVEGIESYDGDGYWWGGNLQGAAQHPVKLDDQSKLVYSAHDYSPKVWSQQWFNDPSFPANMPALWDKQFGYLVKQNVAPVLMGEFGGRSVADKDAQGNKDLEGIWQQNLIKYLKDNGLSYTYWSWNPNSGDTGGVLKDDWKTIDQDKLDLLKTHQAPLAAENG</sequence>
<accession>A0A917UGK9</accession>
<keyword evidence="9" id="KW-0812">Transmembrane</keyword>
<dbReference type="InterPro" id="IPR001547">
    <property type="entry name" value="Glyco_hydro_5"/>
</dbReference>
<reference evidence="11" key="2">
    <citation type="submission" date="2020-09" db="EMBL/GenBank/DDBJ databases">
        <authorList>
            <person name="Sun Q."/>
            <person name="Ohkuma M."/>
        </authorList>
    </citation>
    <scope>NUCLEOTIDE SEQUENCE</scope>
    <source>
        <strain evidence="11">JCM 19831</strain>
    </source>
</reference>
<feature type="transmembrane region" description="Helical" evidence="9">
    <location>
        <begin position="12"/>
        <end position="31"/>
    </location>
</feature>
<dbReference type="InterPro" id="IPR018087">
    <property type="entry name" value="Glyco_hydro_5_CS"/>
</dbReference>
<evidence type="ECO:0000256" key="3">
    <source>
        <dbReference type="ARBA" id="ARBA00022801"/>
    </source>
</evidence>
<feature type="domain" description="Glycoside hydrolase family 5" evidence="10">
    <location>
        <begin position="62"/>
        <end position="373"/>
    </location>
</feature>
<dbReference type="RefSeq" id="WP_229837172.1">
    <property type="nucleotide sequence ID" value="NZ_BMPI01000105.1"/>
</dbReference>
<dbReference type="PANTHER" id="PTHR35923">
    <property type="entry name" value="MAJOR EXTRACELLULAR ENDOGLUCANASE"/>
    <property type="match status" value="1"/>
</dbReference>
<comment type="catalytic activity">
    <reaction evidence="1">
        <text>Endohydrolysis of (1-&gt;4)-beta-D-glucosidic linkages in cellulose, lichenin and cereal beta-D-glucans.</text>
        <dbReference type="EC" id="3.2.1.4"/>
    </reaction>
</comment>
<comment type="similarity">
    <text evidence="8">Belongs to the glycosyl hydrolase 5 (cellulase A) family.</text>
</comment>
<keyword evidence="9" id="KW-0472">Membrane</keyword>
<dbReference type="Proteomes" id="UP000642070">
    <property type="component" value="Unassembled WGS sequence"/>
</dbReference>
<dbReference type="PROSITE" id="PS00659">
    <property type="entry name" value="GLYCOSYL_HYDROL_F5"/>
    <property type="match status" value="1"/>
</dbReference>
<keyword evidence="12" id="KW-1185">Reference proteome</keyword>
<dbReference type="PANTHER" id="PTHR35923:SF2">
    <property type="entry name" value="ENDOGLUCANASE"/>
    <property type="match status" value="1"/>
</dbReference>
<dbReference type="InterPro" id="IPR017853">
    <property type="entry name" value="GH"/>
</dbReference>
<name>A0A917UGK9_9ACTN</name>
<evidence type="ECO:0000256" key="9">
    <source>
        <dbReference type="SAM" id="Phobius"/>
    </source>
</evidence>
<dbReference type="AlphaFoldDB" id="A0A917UGK9"/>